<gene>
    <name evidence="3" type="ORF">X975_09023</name>
</gene>
<feature type="compositionally biased region" description="Polar residues" evidence="1">
    <location>
        <begin position="537"/>
        <end position="549"/>
    </location>
</feature>
<name>A0A087URL2_STEMI</name>
<dbReference type="OrthoDB" id="6094394at2759"/>
<dbReference type="EMBL" id="KK121217">
    <property type="protein sequence ID" value="KFM80001.1"/>
    <property type="molecule type" value="Genomic_DNA"/>
</dbReference>
<organism evidence="3 4">
    <name type="scientific">Stegodyphus mimosarum</name>
    <name type="common">African social velvet spider</name>
    <dbReference type="NCBI Taxonomy" id="407821"/>
    <lineage>
        <taxon>Eukaryota</taxon>
        <taxon>Metazoa</taxon>
        <taxon>Ecdysozoa</taxon>
        <taxon>Arthropoda</taxon>
        <taxon>Chelicerata</taxon>
        <taxon>Arachnida</taxon>
        <taxon>Araneae</taxon>
        <taxon>Araneomorphae</taxon>
        <taxon>Entelegynae</taxon>
        <taxon>Eresoidea</taxon>
        <taxon>Eresidae</taxon>
        <taxon>Stegodyphus</taxon>
    </lineage>
</organism>
<evidence type="ECO:0000256" key="1">
    <source>
        <dbReference type="SAM" id="MobiDB-lite"/>
    </source>
</evidence>
<dbReference type="OMA" id="CIKCCCL"/>
<keyword evidence="2" id="KW-0472">Membrane</keyword>
<evidence type="ECO:0000256" key="2">
    <source>
        <dbReference type="SAM" id="Phobius"/>
    </source>
</evidence>
<evidence type="ECO:0000313" key="4">
    <source>
        <dbReference type="Proteomes" id="UP000054359"/>
    </source>
</evidence>
<keyword evidence="2" id="KW-0812">Transmembrane</keyword>
<sequence>MLFFVFWQNIYGAVAFFCSLHFVQGAKITILQSSSTWEEDAKQYESRSSFISKDTIFISTSVLETEIRENILPTDSMPGIQATQTHFSHIPHSTLPHDILTSSSENILLQSLPENHNDLYTLSSETLSFEKSSVLSENTLPSKFYEEYITPTPPLVIEEKPVLFTERISLNSSLMSSSNLKASPLITETTTYNHFHTPLMSLFVAPTSVLNIPHETFHPKFAFNSLFPQLLTNSPFDNESAKPEFSAVPTEQEHKKLLMLVLRAEDCSKFSKSDFEKMLSKLMVKFGFGNVVPEVSNAKCYSHLNINVTVGGSTPTLRFLPNIDKKNNFTVDVLNRTFRIVKLEKVDLKFEKSKSSNSSSSVIAAVARHESVAYIAVGVSFGLVLVICISVCCIKCCCLRKPQKRFNAPKGTHVRLRPEDYTLTPIPRPTSLYVDYYRGSVTADIYSTTSAGSIASTTPTVEQGVVQPFDTSIVPLEDSSALHLDSSRDPSVDSVPVHSDLKTFNISSISGKTLRIAATDSKEQLNPKQHSRKVETKNSGVANPTFQRY</sequence>
<keyword evidence="4" id="KW-1185">Reference proteome</keyword>
<feature type="non-terminal residue" evidence="3">
    <location>
        <position position="549"/>
    </location>
</feature>
<feature type="region of interest" description="Disordered" evidence="1">
    <location>
        <begin position="520"/>
        <end position="549"/>
    </location>
</feature>
<evidence type="ECO:0000313" key="3">
    <source>
        <dbReference type="EMBL" id="KFM80001.1"/>
    </source>
</evidence>
<proteinExistence type="predicted"/>
<reference evidence="3 4" key="1">
    <citation type="submission" date="2013-11" db="EMBL/GenBank/DDBJ databases">
        <title>Genome sequencing of Stegodyphus mimosarum.</title>
        <authorList>
            <person name="Bechsgaard J."/>
        </authorList>
    </citation>
    <scope>NUCLEOTIDE SEQUENCE [LARGE SCALE GENOMIC DNA]</scope>
</reference>
<accession>A0A087URL2</accession>
<feature type="transmembrane region" description="Helical" evidence="2">
    <location>
        <begin position="372"/>
        <end position="394"/>
    </location>
</feature>
<dbReference type="Proteomes" id="UP000054359">
    <property type="component" value="Unassembled WGS sequence"/>
</dbReference>
<dbReference type="AlphaFoldDB" id="A0A087URL2"/>
<protein>
    <submittedName>
        <fullName evidence="3">Uncharacterized protein</fullName>
    </submittedName>
</protein>
<keyword evidence="2" id="KW-1133">Transmembrane helix</keyword>